<comment type="caution">
    <text evidence="2">The sequence shown here is derived from an EMBL/GenBank/DDBJ whole genome shotgun (WGS) entry which is preliminary data.</text>
</comment>
<proteinExistence type="predicted"/>
<feature type="region of interest" description="Disordered" evidence="1">
    <location>
        <begin position="1"/>
        <end position="96"/>
    </location>
</feature>
<sequence length="135" mass="14496">MQTAEVAVAAAPGKPNAGRGGAATPAATREERETPPRARQGRGQQERGRGASRRTPRTVTAATAGRARARALASLRLRAPEKDSHPRPRRAPFPHFRRLLATTGVGMRAGVRRAINPWAPTGCVAREGPRRPLFL</sequence>
<reference evidence="2 3" key="1">
    <citation type="journal article" date="2020" name="Nature">
        <title>Six reference-quality genomes reveal evolution of bat adaptations.</title>
        <authorList>
            <person name="Jebb D."/>
            <person name="Huang Z."/>
            <person name="Pippel M."/>
            <person name="Hughes G.M."/>
            <person name="Lavrichenko K."/>
            <person name="Devanna P."/>
            <person name="Winkler S."/>
            <person name="Jermiin L.S."/>
            <person name="Skirmuntt E.C."/>
            <person name="Katzourakis A."/>
            <person name="Burkitt-Gray L."/>
            <person name="Ray D.A."/>
            <person name="Sullivan K.A.M."/>
            <person name="Roscito J.G."/>
            <person name="Kirilenko B.M."/>
            <person name="Davalos L.M."/>
            <person name="Corthals A.P."/>
            <person name="Power M.L."/>
            <person name="Jones G."/>
            <person name="Ransome R.D."/>
            <person name="Dechmann D.K.N."/>
            <person name="Locatelli A.G."/>
            <person name="Puechmaille S.J."/>
            <person name="Fedrigo O."/>
            <person name="Jarvis E.D."/>
            <person name="Hiller M."/>
            <person name="Vernes S.C."/>
            <person name="Myers E.W."/>
            <person name="Teeling E.C."/>
        </authorList>
    </citation>
    <scope>NUCLEOTIDE SEQUENCE [LARGE SCALE GENOMIC DNA]</scope>
    <source>
        <strain evidence="2">MRouAeg1</strain>
        <tissue evidence="2">Muscle</tissue>
    </source>
</reference>
<organism evidence="2 3">
    <name type="scientific">Rousettus aegyptiacus</name>
    <name type="common">Egyptian fruit bat</name>
    <name type="synonym">Pteropus aegyptiacus</name>
    <dbReference type="NCBI Taxonomy" id="9407"/>
    <lineage>
        <taxon>Eukaryota</taxon>
        <taxon>Metazoa</taxon>
        <taxon>Chordata</taxon>
        <taxon>Craniata</taxon>
        <taxon>Vertebrata</taxon>
        <taxon>Euteleostomi</taxon>
        <taxon>Mammalia</taxon>
        <taxon>Eutheria</taxon>
        <taxon>Laurasiatheria</taxon>
        <taxon>Chiroptera</taxon>
        <taxon>Yinpterochiroptera</taxon>
        <taxon>Pteropodoidea</taxon>
        <taxon>Pteropodidae</taxon>
        <taxon>Rousettinae</taxon>
        <taxon>Rousettus</taxon>
    </lineage>
</organism>
<dbReference type="EMBL" id="JACASE010000002">
    <property type="protein sequence ID" value="KAF6495767.1"/>
    <property type="molecule type" value="Genomic_DNA"/>
</dbReference>
<feature type="compositionally biased region" description="Basic residues" evidence="1">
    <location>
        <begin position="87"/>
        <end position="96"/>
    </location>
</feature>
<keyword evidence="3" id="KW-1185">Reference proteome</keyword>
<protein>
    <submittedName>
        <fullName evidence="2">Uncharacterized protein</fullName>
    </submittedName>
</protein>
<dbReference type="AlphaFoldDB" id="A0A7J8JFY5"/>
<accession>A0A7J8JFY5</accession>
<name>A0A7J8JFY5_ROUAE</name>
<evidence type="ECO:0000313" key="2">
    <source>
        <dbReference type="EMBL" id="KAF6495767.1"/>
    </source>
</evidence>
<evidence type="ECO:0000313" key="3">
    <source>
        <dbReference type="Proteomes" id="UP000593571"/>
    </source>
</evidence>
<dbReference type="Proteomes" id="UP000593571">
    <property type="component" value="Unassembled WGS sequence"/>
</dbReference>
<evidence type="ECO:0000256" key="1">
    <source>
        <dbReference type="SAM" id="MobiDB-lite"/>
    </source>
</evidence>
<feature type="compositionally biased region" description="Low complexity" evidence="1">
    <location>
        <begin position="57"/>
        <end position="77"/>
    </location>
</feature>
<gene>
    <name evidence="2" type="ORF">HJG63_010151</name>
</gene>